<dbReference type="EC" id="2.7.10.2" evidence="2"/>
<organism evidence="12 13">
    <name type="scientific">Dolichospermum flos-aquae CCAP 1403/13F</name>
    <dbReference type="NCBI Taxonomy" id="315271"/>
    <lineage>
        <taxon>Bacteria</taxon>
        <taxon>Bacillati</taxon>
        <taxon>Cyanobacteriota</taxon>
        <taxon>Cyanophyceae</taxon>
        <taxon>Nostocales</taxon>
        <taxon>Aphanizomenonaceae</taxon>
        <taxon>Dolichospermum</taxon>
    </lineage>
</organism>
<reference evidence="12 13" key="1">
    <citation type="submission" date="2020-04" db="EMBL/GenBank/DDBJ databases">
        <title>Genome-Wide Identification of 5-Methylcytosine Sites in Bacterial Genomes By High-Throughput Sequencing of MspJI Restriction Fragments.</title>
        <authorList>
            <person name="Wu V."/>
        </authorList>
    </citation>
    <scope>NUCLEOTIDE SEQUENCE [LARGE SCALE GENOMIC DNA]</scope>
    <source>
        <strain evidence="12 13">CCAP 1403/13f</strain>
    </source>
</reference>
<evidence type="ECO:0000256" key="10">
    <source>
        <dbReference type="SAM" id="Phobius"/>
    </source>
</evidence>
<dbReference type="KEGG" id="dfs:HGD76_08655"/>
<keyword evidence="4" id="KW-0547">Nucleotide-binding</keyword>
<dbReference type="NCBIfam" id="TIGR01007">
    <property type="entry name" value="eps_fam"/>
    <property type="match status" value="1"/>
</dbReference>
<keyword evidence="7" id="KW-0829">Tyrosine-protein kinase</keyword>
<evidence type="ECO:0000256" key="2">
    <source>
        <dbReference type="ARBA" id="ARBA00011903"/>
    </source>
</evidence>
<accession>A0A6H2BZ97</accession>
<dbReference type="InterPro" id="IPR025669">
    <property type="entry name" value="AAA_dom"/>
</dbReference>
<reference evidence="12 13" key="2">
    <citation type="submission" date="2020-04" db="EMBL/GenBank/DDBJ databases">
        <authorList>
            <person name="Fomenkov A."/>
            <person name="Anton B.P."/>
            <person name="Roberts R.J."/>
        </authorList>
    </citation>
    <scope>NUCLEOTIDE SEQUENCE [LARGE SCALE GENOMIC DNA]</scope>
    <source>
        <strain evidence="12 13">CCAP 1403/13f</strain>
    </source>
</reference>
<dbReference type="GO" id="GO:0005886">
    <property type="term" value="C:plasma membrane"/>
    <property type="evidence" value="ECO:0007669"/>
    <property type="project" value="TreeGrafter"/>
</dbReference>
<dbReference type="InterPro" id="IPR050445">
    <property type="entry name" value="Bact_polysacc_biosynth/exp"/>
</dbReference>
<keyword evidence="5 12" id="KW-0418">Kinase</keyword>
<evidence type="ECO:0000256" key="3">
    <source>
        <dbReference type="ARBA" id="ARBA00022679"/>
    </source>
</evidence>
<evidence type="ECO:0000256" key="4">
    <source>
        <dbReference type="ARBA" id="ARBA00022741"/>
    </source>
</evidence>
<evidence type="ECO:0000313" key="13">
    <source>
        <dbReference type="Proteomes" id="UP000502433"/>
    </source>
</evidence>
<name>A0A6H2BZ97_DOLFA</name>
<keyword evidence="6" id="KW-0067">ATP-binding</keyword>
<evidence type="ECO:0000256" key="5">
    <source>
        <dbReference type="ARBA" id="ARBA00022777"/>
    </source>
</evidence>
<evidence type="ECO:0000256" key="6">
    <source>
        <dbReference type="ARBA" id="ARBA00022840"/>
    </source>
</evidence>
<evidence type="ECO:0000256" key="7">
    <source>
        <dbReference type="ARBA" id="ARBA00023137"/>
    </source>
</evidence>
<feature type="transmembrane region" description="Helical" evidence="10">
    <location>
        <begin position="53"/>
        <end position="72"/>
    </location>
</feature>
<dbReference type="InterPro" id="IPR005702">
    <property type="entry name" value="Wzc-like_C"/>
</dbReference>
<keyword evidence="9" id="KW-0175">Coiled coil</keyword>
<protein>
    <recommendedName>
        <fullName evidence="2">non-specific protein-tyrosine kinase</fullName>
        <ecNumber evidence="2">2.7.10.2</ecNumber>
    </recommendedName>
</protein>
<dbReference type="InterPro" id="IPR027417">
    <property type="entry name" value="P-loop_NTPase"/>
</dbReference>
<keyword evidence="10" id="KW-0812">Transmembrane</keyword>
<dbReference type="Proteomes" id="UP000502433">
    <property type="component" value="Chromosome"/>
</dbReference>
<evidence type="ECO:0000256" key="9">
    <source>
        <dbReference type="SAM" id="Coils"/>
    </source>
</evidence>
<evidence type="ECO:0000259" key="11">
    <source>
        <dbReference type="Pfam" id="PF13614"/>
    </source>
</evidence>
<dbReference type="EMBL" id="CP051206">
    <property type="protein sequence ID" value="QJB44248.1"/>
    <property type="molecule type" value="Genomic_DNA"/>
</dbReference>
<dbReference type="Pfam" id="PF13614">
    <property type="entry name" value="AAA_31"/>
    <property type="match status" value="1"/>
</dbReference>
<dbReference type="Gene3D" id="3.40.50.300">
    <property type="entry name" value="P-loop containing nucleotide triphosphate hydrolases"/>
    <property type="match status" value="1"/>
</dbReference>
<dbReference type="SUPFAM" id="SSF52540">
    <property type="entry name" value="P-loop containing nucleoside triphosphate hydrolases"/>
    <property type="match status" value="1"/>
</dbReference>
<dbReference type="AlphaFoldDB" id="A0A6H2BZ97"/>
<keyword evidence="10" id="KW-0472">Membrane</keyword>
<dbReference type="PANTHER" id="PTHR32309">
    <property type="entry name" value="TYROSINE-PROTEIN KINASE"/>
    <property type="match status" value="1"/>
</dbReference>
<keyword evidence="3" id="KW-0808">Transferase</keyword>
<evidence type="ECO:0000313" key="12">
    <source>
        <dbReference type="EMBL" id="QJB44248.1"/>
    </source>
</evidence>
<evidence type="ECO:0000256" key="1">
    <source>
        <dbReference type="ARBA" id="ARBA00007316"/>
    </source>
</evidence>
<dbReference type="CDD" id="cd05387">
    <property type="entry name" value="BY-kinase"/>
    <property type="match status" value="1"/>
</dbReference>
<dbReference type="RefSeq" id="WP_168695541.1">
    <property type="nucleotide sequence ID" value="NZ_CP051206.1"/>
</dbReference>
<feature type="coiled-coil region" evidence="9">
    <location>
        <begin position="343"/>
        <end position="373"/>
    </location>
</feature>
<comment type="similarity">
    <text evidence="1">Belongs to the CpsD/CapB family.</text>
</comment>
<comment type="catalytic activity">
    <reaction evidence="8">
        <text>L-tyrosyl-[protein] + ATP = O-phospho-L-tyrosyl-[protein] + ADP + H(+)</text>
        <dbReference type="Rhea" id="RHEA:10596"/>
        <dbReference type="Rhea" id="RHEA-COMP:10136"/>
        <dbReference type="Rhea" id="RHEA-COMP:20101"/>
        <dbReference type="ChEBI" id="CHEBI:15378"/>
        <dbReference type="ChEBI" id="CHEBI:30616"/>
        <dbReference type="ChEBI" id="CHEBI:46858"/>
        <dbReference type="ChEBI" id="CHEBI:61978"/>
        <dbReference type="ChEBI" id="CHEBI:456216"/>
        <dbReference type="EC" id="2.7.10.2"/>
    </reaction>
</comment>
<keyword evidence="10" id="KW-1133">Transmembrane helix</keyword>
<dbReference type="GO" id="GO:0004715">
    <property type="term" value="F:non-membrane spanning protein tyrosine kinase activity"/>
    <property type="evidence" value="ECO:0007669"/>
    <property type="project" value="UniProtKB-EC"/>
</dbReference>
<dbReference type="PANTHER" id="PTHR32309:SF13">
    <property type="entry name" value="FERRIC ENTEROBACTIN TRANSPORT PROTEIN FEPE"/>
    <property type="match status" value="1"/>
</dbReference>
<dbReference type="GO" id="GO:0005524">
    <property type="term" value="F:ATP binding"/>
    <property type="evidence" value="ECO:0007669"/>
    <property type="project" value="UniProtKB-KW"/>
</dbReference>
<evidence type="ECO:0000256" key="8">
    <source>
        <dbReference type="ARBA" id="ARBA00051245"/>
    </source>
</evidence>
<feature type="coiled-coil region" evidence="9">
    <location>
        <begin position="198"/>
        <end position="262"/>
    </location>
</feature>
<gene>
    <name evidence="12" type="ORF">HGD76_08655</name>
</gene>
<feature type="domain" description="AAA" evidence="11">
    <location>
        <begin position="559"/>
        <end position="707"/>
    </location>
</feature>
<sequence length="746" mass="83632">MLNKQITNRTNSINSIIPTSGSFPDSTFSQFTEQEQSDGLSFKSFLEVLQRRAVVIVAVIFAGMTGVTYLTMTQKSIYGGNFRILVEPVSNDDQAEKVRLTDSSFTTPGLDYESQIQVLKSSELLQPIIEKLRESYPQITYNSLILGLNIRRLGTTKIIEISYQSSDPQEIQFVLNTFSQFYLEYSLNKRKTKLNQGVQFVDQQLPDIQNRVTQLQKELQIFRQKYNFFDPGTQSGIITGSLQSLRQQRASVNQQLAAAKNNYLRLQAPEEQLAMLNDAPLYQQLIVQQRQLDTQISGELARFQTDNPVIQTLQDKRNNLLPIINAEAKRILNTRIAQAAVIIRKIEVDNQQLTQAEQQLQSELKQLPILSRQYADIQRNLQLANESLTRFLAKREQLQIDVAQTELPWELIQAPAQSRYPISPDTTRNLLLGFVASSLLGFGVAKIIEDIDNTYHSIENLQDKIGVPLLGSIPFSKNLAQSQSSKLRNIGKDQEPEVVVDPIMASDEYNTSPRRPSQSISYYGQGSFWESLQVLYSNIQLLNSDRPIKSFVVSSAVPGDGKSTVAFSLAKTAAIMGKKVLLVDCDLRKPKVHKLSQLNNLWGISSLISSDIDVAQVIQKIPGLNDLSVITAGPVPPDPARLLSSDKMSQIMDYFTENFDLVIYDTPPLSGLVDARLVAVHTDGVMLVVRIDKTDKSVAKQLVDTLKASPINLLGLVVNGDKFRGLGYNYNYGYSSYYRTKSQSVN</sequence>
<proteinExistence type="inferred from homology"/>